<dbReference type="AlphaFoldDB" id="A0ABD3CGM1"/>
<comment type="caution">
    <text evidence="1">The sequence shown here is derived from an EMBL/GenBank/DDBJ whole genome shotgun (WGS) entry which is preliminary data.</text>
</comment>
<proteinExistence type="predicted"/>
<dbReference type="CDD" id="cd09272">
    <property type="entry name" value="RNase_HI_RT_Ty1"/>
    <property type="match status" value="1"/>
</dbReference>
<dbReference type="SUPFAM" id="SSF56672">
    <property type="entry name" value="DNA/RNA polymerases"/>
    <property type="match status" value="1"/>
</dbReference>
<keyword evidence="2" id="KW-1185">Reference proteome</keyword>
<gene>
    <name evidence="1" type="ORF">CASFOL_027789</name>
</gene>
<protein>
    <recommendedName>
        <fullName evidence="3">Retrovirus-related Pol polyprotein from transposon TNT 1-94</fullName>
    </recommendedName>
</protein>
<evidence type="ECO:0000313" key="1">
    <source>
        <dbReference type="EMBL" id="KAL3628743.1"/>
    </source>
</evidence>
<reference evidence="2" key="1">
    <citation type="journal article" date="2024" name="IScience">
        <title>Strigolactones Initiate the Formation of Haustorium-like Structures in Castilleja.</title>
        <authorList>
            <person name="Buerger M."/>
            <person name="Peterson D."/>
            <person name="Chory J."/>
        </authorList>
    </citation>
    <scope>NUCLEOTIDE SEQUENCE [LARGE SCALE GENOMIC DNA]</scope>
</reference>
<dbReference type="PANTHER" id="PTHR11439">
    <property type="entry name" value="GAG-POL-RELATED RETROTRANSPOSON"/>
    <property type="match status" value="1"/>
</dbReference>
<evidence type="ECO:0008006" key="3">
    <source>
        <dbReference type="Google" id="ProtNLM"/>
    </source>
</evidence>
<evidence type="ECO:0000313" key="2">
    <source>
        <dbReference type="Proteomes" id="UP001632038"/>
    </source>
</evidence>
<dbReference type="Proteomes" id="UP001632038">
    <property type="component" value="Unassembled WGS sequence"/>
</dbReference>
<organism evidence="1 2">
    <name type="scientific">Castilleja foliolosa</name>
    <dbReference type="NCBI Taxonomy" id="1961234"/>
    <lineage>
        <taxon>Eukaryota</taxon>
        <taxon>Viridiplantae</taxon>
        <taxon>Streptophyta</taxon>
        <taxon>Embryophyta</taxon>
        <taxon>Tracheophyta</taxon>
        <taxon>Spermatophyta</taxon>
        <taxon>Magnoliopsida</taxon>
        <taxon>eudicotyledons</taxon>
        <taxon>Gunneridae</taxon>
        <taxon>Pentapetalae</taxon>
        <taxon>asterids</taxon>
        <taxon>lamiids</taxon>
        <taxon>Lamiales</taxon>
        <taxon>Orobanchaceae</taxon>
        <taxon>Pedicularideae</taxon>
        <taxon>Castillejinae</taxon>
        <taxon>Castilleja</taxon>
    </lineage>
</organism>
<dbReference type="InterPro" id="IPR043502">
    <property type="entry name" value="DNA/RNA_pol_sf"/>
</dbReference>
<name>A0ABD3CGM1_9LAMI</name>
<accession>A0ABD3CGM1</accession>
<sequence>MKDMGRASKILGIEIIRNRQACEVVLTQEKYLKKVLEKYGMSEAKPVTTPIGSQFKLKTDQAPSTEKEREEAEAYPYANVIGSIMYAMVCTRPDLAHALSILSRFMSNPGKAHWQAAKWLMRYVKGSVNLSLIYRKSEEDNNMIEGYVDSDYAGCSDTRKSTTGYVFTAFGGAISWKARLQKVVALSSTEAEFIAATEAVKEAMWFKGVIKELLNRNDVITVYCDNQSALHLSKNPMFHERSKHIDVRLHFIRDVIERKEVHMEKVGTEDNPADMLTKVLPMSKFRYCLELIQVEEKGAHAPCV</sequence>
<dbReference type="EMBL" id="JAVIJP010000036">
    <property type="protein sequence ID" value="KAL3628743.1"/>
    <property type="molecule type" value="Genomic_DNA"/>
</dbReference>